<dbReference type="AlphaFoldDB" id="A0A1H5R7R3"/>
<accession>A0A1H5R7R3</accession>
<reference evidence="3" key="1">
    <citation type="submission" date="2016-10" db="EMBL/GenBank/DDBJ databases">
        <authorList>
            <person name="Varghese N."/>
            <person name="Submissions S."/>
        </authorList>
    </citation>
    <scope>NUCLEOTIDE SEQUENCE [LARGE SCALE GENOMIC DNA]</scope>
    <source>
        <strain evidence="3">DSM 44654</strain>
    </source>
</reference>
<evidence type="ECO:0000256" key="1">
    <source>
        <dbReference type="SAM" id="MobiDB-lite"/>
    </source>
</evidence>
<sequence length="42" mass="4531">MTESPTEGAPEGGAEEPETTTEQGGGLTREEANNLWMRTLDH</sequence>
<protein>
    <submittedName>
        <fullName evidence="2">Uncharacterized protein</fullName>
    </submittedName>
</protein>
<keyword evidence="3" id="KW-1185">Reference proteome</keyword>
<organism evidence="2 3">
    <name type="scientific">Amycolatopsis pretoriensis</name>
    <dbReference type="NCBI Taxonomy" id="218821"/>
    <lineage>
        <taxon>Bacteria</taxon>
        <taxon>Bacillati</taxon>
        <taxon>Actinomycetota</taxon>
        <taxon>Actinomycetes</taxon>
        <taxon>Pseudonocardiales</taxon>
        <taxon>Pseudonocardiaceae</taxon>
        <taxon>Amycolatopsis</taxon>
    </lineage>
</organism>
<dbReference type="Proteomes" id="UP000198878">
    <property type="component" value="Unassembled WGS sequence"/>
</dbReference>
<feature type="region of interest" description="Disordered" evidence="1">
    <location>
        <begin position="1"/>
        <end position="42"/>
    </location>
</feature>
<evidence type="ECO:0000313" key="3">
    <source>
        <dbReference type="Proteomes" id="UP000198878"/>
    </source>
</evidence>
<gene>
    <name evidence="2" type="ORF">SAMN05421837_107386</name>
</gene>
<dbReference type="STRING" id="218821.SAMN05421837_107386"/>
<dbReference type="EMBL" id="FNUJ01000007">
    <property type="protein sequence ID" value="SEF34432.1"/>
    <property type="molecule type" value="Genomic_DNA"/>
</dbReference>
<name>A0A1H5R7R3_9PSEU</name>
<dbReference type="RefSeq" id="WP_279627559.1">
    <property type="nucleotide sequence ID" value="NZ_FNUJ01000007.1"/>
</dbReference>
<proteinExistence type="predicted"/>
<evidence type="ECO:0000313" key="2">
    <source>
        <dbReference type="EMBL" id="SEF34432.1"/>
    </source>
</evidence>